<dbReference type="Gene3D" id="1.20.1250.20">
    <property type="entry name" value="MFS general substrate transporter like domains"/>
    <property type="match status" value="1"/>
</dbReference>
<accession>R0HD00</accession>
<evidence type="ECO:0000256" key="3">
    <source>
        <dbReference type="ARBA" id="ARBA00022692"/>
    </source>
</evidence>
<evidence type="ECO:0000256" key="6">
    <source>
        <dbReference type="SAM" id="Phobius"/>
    </source>
</evidence>
<gene>
    <name evidence="7" type="ORF">CARUB_v10003658mg</name>
</gene>
<dbReference type="GO" id="GO:0090333">
    <property type="term" value="P:regulation of stomatal closure"/>
    <property type="evidence" value="ECO:0007669"/>
    <property type="project" value="TreeGrafter"/>
</dbReference>
<dbReference type="SUPFAM" id="SSF103473">
    <property type="entry name" value="MFS general substrate transporter"/>
    <property type="match status" value="1"/>
</dbReference>
<evidence type="ECO:0000256" key="2">
    <source>
        <dbReference type="ARBA" id="ARBA00022448"/>
    </source>
</evidence>
<evidence type="ECO:0000313" key="8">
    <source>
        <dbReference type="Proteomes" id="UP000029121"/>
    </source>
</evidence>
<dbReference type="AlphaFoldDB" id="R0HD00"/>
<feature type="transmembrane region" description="Helical" evidence="6">
    <location>
        <begin position="22"/>
        <end position="42"/>
    </location>
</feature>
<dbReference type="PANTHER" id="PTHR23504">
    <property type="entry name" value="MAJOR FACILITATOR SUPERFAMILY DOMAIN-CONTAINING PROTEIN 10"/>
    <property type="match status" value="1"/>
</dbReference>
<dbReference type="GO" id="GO:0022821">
    <property type="term" value="F:solute:potassium antiporter activity"/>
    <property type="evidence" value="ECO:0007669"/>
    <property type="project" value="TreeGrafter"/>
</dbReference>
<sequence>IFSVCSNSPKIYGGLSYSTNEVGTVLVISEIVLLTISFISGTDDTKELSIYSKFIQVYISLSLMLFCKNFSLALMIPMQISYPFIANLTGLSQSILLNCASILLNVLSDQNQRGAANGIAMTAMSLFKTIGPAGAGILFSWSERRLDAAFLPAESLRSKLQRAYETSLSCALRLNKKYSSFGFGYAVICTMGQTVQGNMKV</sequence>
<reference evidence="8" key="1">
    <citation type="journal article" date="2013" name="Nat. Genet.">
        <title>The Capsella rubella genome and the genomic consequences of rapid mating system evolution.</title>
        <authorList>
            <person name="Slotte T."/>
            <person name="Hazzouri K.M."/>
            <person name="Agren J.A."/>
            <person name="Koenig D."/>
            <person name="Maumus F."/>
            <person name="Guo Y.L."/>
            <person name="Steige K."/>
            <person name="Platts A.E."/>
            <person name="Escobar J.S."/>
            <person name="Newman L.K."/>
            <person name="Wang W."/>
            <person name="Mandakova T."/>
            <person name="Vello E."/>
            <person name="Smith L.M."/>
            <person name="Henz S.R."/>
            <person name="Steffen J."/>
            <person name="Takuno S."/>
            <person name="Brandvain Y."/>
            <person name="Coop G."/>
            <person name="Andolfatto P."/>
            <person name="Hu T.T."/>
            <person name="Blanchette M."/>
            <person name="Clark R.M."/>
            <person name="Quesneville H."/>
            <person name="Nordborg M."/>
            <person name="Gaut B.S."/>
            <person name="Lysak M.A."/>
            <person name="Jenkins J."/>
            <person name="Grimwood J."/>
            <person name="Chapman J."/>
            <person name="Prochnik S."/>
            <person name="Shu S."/>
            <person name="Rokhsar D."/>
            <person name="Schmutz J."/>
            <person name="Weigel D."/>
            <person name="Wright S.I."/>
        </authorList>
    </citation>
    <scope>NUCLEOTIDE SEQUENCE [LARGE SCALE GENOMIC DNA]</scope>
    <source>
        <strain evidence="8">cv. Monte Gargano</strain>
    </source>
</reference>
<keyword evidence="3 6" id="KW-0812">Transmembrane</keyword>
<evidence type="ECO:0000256" key="1">
    <source>
        <dbReference type="ARBA" id="ARBA00004141"/>
    </source>
</evidence>
<dbReference type="GO" id="GO:0005886">
    <property type="term" value="C:plasma membrane"/>
    <property type="evidence" value="ECO:0007669"/>
    <property type="project" value="TreeGrafter"/>
</dbReference>
<name>R0HD00_9BRAS</name>
<dbReference type="GO" id="GO:0009705">
    <property type="term" value="C:plant-type vacuole membrane"/>
    <property type="evidence" value="ECO:0007669"/>
    <property type="project" value="TreeGrafter"/>
</dbReference>
<feature type="transmembrane region" description="Helical" evidence="6">
    <location>
        <begin position="119"/>
        <end position="141"/>
    </location>
</feature>
<dbReference type="EMBL" id="KB870810">
    <property type="protein sequence ID" value="EOA22915.1"/>
    <property type="molecule type" value="Genomic_DNA"/>
</dbReference>
<proteinExistence type="predicted"/>
<keyword evidence="8" id="KW-1185">Reference proteome</keyword>
<dbReference type="InterPro" id="IPR036259">
    <property type="entry name" value="MFS_trans_sf"/>
</dbReference>
<feature type="transmembrane region" description="Helical" evidence="6">
    <location>
        <begin position="54"/>
        <end position="78"/>
    </location>
</feature>
<comment type="subcellular location">
    <subcellularLocation>
        <location evidence="1">Membrane</location>
        <topology evidence="1">Multi-pass membrane protein</topology>
    </subcellularLocation>
</comment>
<keyword evidence="5 6" id="KW-0472">Membrane</keyword>
<dbReference type="Proteomes" id="UP000029121">
    <property type="component" value="Unassembled WGS sequence"/>
</dbReference>
<keyword evidence="4 6" id="KW-1133">Transmembrane helix</keyword>
<dbReference type="eggNOG" id="KOG2615">
    <property type="taxonomic scope" value="Eukaryota"/>
</dbReference>
<feature type="non-terminal residue" evidence="7">
    <location>
        <position position="1"/>
    </location>
</feature>
<keyword evidence="2" id="KW-0813">Transport</keyword>
<dbReference type="PANTHER" id="PTHR23504:SF102">
    <property type="entry name" value="PROTEIN ZINC INDUCED FACILITATOR 1"/>
    <property type="match status" value="1"/>
</dbReference>
<organism evidence="7 8">
    <name type="scientific">Capsella rubella</name>
    <dbReference type="NCBI Taxonomy" id="81985"/>
    <lineage>
        <taxon>Eukaryota</taxon>
        <taxon>Viridiplantae</taxon>
        <taxon>Streptophyta</taxon>
        <taxon>Embryophyta</taxon>
        <taxon>Tracheophyta</taxon>
        <taxon>Spermatophyta</taxon>
        <taxon>Magnoliopsida</taxon>
        <taxon>eudicotyledons</taxon>
        <taxon>Gunneridae</taxon>
        <taxon>Pentapetalae</taxon>
        <taxon>rosids</taxon>
        <taxon>malvids</taxon>
        <taxon>Brassicales</taxon>
        <taxon>Brassicaceae</taxon>
        <taxon>Camelineae</taxon>
        <taxon>Capsella</taxon>
    </lineage>
</organism>
<evidence type="ECO:0000256" key="4">
    <source>
        <dbReference type="ARBA" id="ARBA00022989"/>
    </source>
</evidence>
<evidence type="ECO:0000256" key="5">
    <source>
        <dbReference type="ARBA" id="ARBA00023136"/>
    </source>
</evidence>
<protein>
    <submittedName>
        <fullName evidence="7">Uncharacterized protein</fullName>
    </submittedName>
</protein>
<dbReference type="STRING" id="81985.R0HD00"/>
<evidence type="ECO:0000313" key="7">
    <source>
        <dbReference type="EMBL" id="EOA22915.1"/>
    </source>
</evidence>